<name>A0A255XX78_9PROT</name>
<dbReference type="EMBL" id="NOXS01000021">
    <property type="protein sequence ID" value="OYQ21588.1"/>
    <property type="molecule type" value="Genomic_DNA"/>
</dbReference>
<dbReference type="SUPFAM" id="SSF88874">
    <property type="entry name" value="Receptor-binding domain of short tail fibre protein gp12"/>
    <property type="match status" value="1"/>
</dbReference>
<dbReference type="InterPro" id="IPR011083">
    <property type="entry name" value="Phage_tail_collar_dom"/>
</dbReference>
<proteinExistence type="predicted"/>
<keyword evidence="3" id="KW-1185">Reference proteome</keyword>
<dbReference type="OrthoDB" id="9810174at2"/>
<sequence>MADAFIGEIRMFPYGYAPIGWFACNGQRMVLQQYQALFSLLGSRFGGDNQTYFNLPNLNGHIPVDSGVSPTTGTNWVFAQATGQETVTLTYNQAPTHTHTFTTKISNSATAGVTGAAQATGTAPNLVGTSLLSRGINSSVAKPINAYDVPPSSNETQLGVKVSPAYGNAQLQTDPHPNLQPYLVMGYYICNDGEYPVNPN</sequence>
<evidence type="ECO:0000313" key="3">
    <source>
        <dbReference type="Proteomes" id="UP000216361"/>
    </source>
</evidence>
<feature type="domain" description="Phage tail collar" evidence="1">
    <location>
        <begin position="7"/>
        <end position="63"/>
    </location>
</feature>
<dbReference type="Proteomes" id="UP000216361">
    <property type="component" value="Unassembled WGS sequence"/>
</dbReference>
<accession>A0A255XX78</accession>
<dbReference type="InterPro" id="IPR037053">
    <property type="entry name" value="Phage_tail_collar_dom_sf"/>
</dbReference>
<reference evidence="2 3" key="1">
    <citation type="submission" date="2017-07" db="EMBL/GenBank/DDBJ databases">
        <title>Elstera cyanobacteriorum sp. nov., a novel bacterium isolated from cyanobacterial aggregates in a eutrophic lake.</title>
        <authorList>
            <person name="Cai H."/>
        </authorList>
    </citation>
    <scope>NUCLEOTIDE SEQUENCE [LARGE SCALE GENOMIC DNA]</scope>
    <source>
        <strain evidence="2 3">TH019</strain>
    </source>
</reference>
<evidence type="ECO:0000313" key="2">
    <source>
        <dbReference type="EMBL" id="OYQ21588.1"/>
    </source>
</evidence>
<protein>
    <recommendedName>
        <fullName evidence="1">Phage tail collar domain-containing protein</fullName>
    </recommendedName>
</protein>
<evidence type="ECO:0000259" key="1">
    <source>
        <dbReference type="Pfam" id="PF07484"/>
    </source>
</evidence>
<dbReference type="RefSeq" id="WP_094407083.1">
    <property type="nucleotide sequence ID" value="NZ_BMJZ01000010.1"/>
</dbReference>
<comment type="caution">
    <text evidence="2">The sequence shown here is derived from an EMBL/GenBank/DDBJ whole genome shotgun (WGS) entry which is preliminary data.</text>
</comment>
<dbReference type="Pfam" id="PF07484">
    <property type="entry name" value="Collar"/>
    <property type="match status" value="1"/>
</dbReference>
<dbReference type="Gene3D" id="3.90.1340.10">
    <property type="entry name" value="Phage tail collar domain"/>
    <property type="match status" value="1"/>
</dbReference>
<dbReference type="AlphaFoldDB" id="A0A255XX78"/>
<organism evidence="2 3">
    <name type="scientific">Elstera cyanobacteriorum</name>
    <dbReference type="NCBI Taxonomy" id="2022747"/>
    <lineage>
        <taxon>Bacteria</taxon>
        <taxon>Pseudomonadati</taxon>
        <taxon>Pseudomonadota</taxon>
        <taxon>Alphaproteobacteria</taxon>
        <taxon>Rhodospirillales</taxon>
        <taxon>Rhodospirillaceae</taxon>
        <taxon>Elstera</taxon>
    </lineage>
</organism>
<gene>
    <name evidence="2" type="ORF">CHR90_01665</name>
</gene>